<dbReference type="InterPro" id="IPR005839">
    <property type="entry name" value="Methylthiotransferase"/>
</dbReference>
<evidence type="ECO:0000259" key="14">
    <source>
        <dbReference type="PROSITE" id="PS51449"/>
    </source>
</evidence>
<dbReference type="SFLD" id="SFLDS00029">
    <property type="entry name" value="Radical_SAM"/>
    <property type="match status" value="1"/>
</dbReference>
<dbReference type="PROSITE" id="PS51918">
    <property type="entry name" value="RADICAL_SAM"/>
    <property type="match status" value="1"/>
</dbReference>
<evidence type="ECO:0000256" key="2">
    <source>
        <dbReference type="ARBA" id="ARBA00003234"/>
    </source>
</evidence>
<keyword evidence="5" id="KW-0949">S-adenosyl-L-methionine</keyword>
<dbReference type="FunFam" id="3.40.50.12160:FF:000003">
    <property type="entry name" value="CDK5 regulatory subunit-associated protein 1"/>
    <property type="match status" value="1"/>
</dbReference>
<dbReference type="InterPro" id="IPR006638">
    <property type="entry name" value="Elp3/MiaA/NifB-like_rSAM"/>
</dbReference>
<keyword evidence="6" id="KW-0479">Metal-binding</keyword>
<proteinExistence type="predicted"/>
<dbReference type="SFLD" id="SFLDF00273">
    <property type="entry name" value="(dimethylallyl)adenosine_tRNA"/>
    <property type="match status" value="1"/>
</dbReference>
<keyword evidence="8" id="KW-0411">Iron-sulfur</keyword>
<evidence type="ECO:0000313" key="16">
    <source>
        <dbReference type="EMBL" id="HDQ99026.1"/>
    </source>
</evidence>
<dbReference type="PANTHER" id="PTHR43020">
    <property type="entry name" value="CDK5 REGULATORY SUBUNIT-ASSOCIATED PROTEIN 1"/>
    <property type="match status" value="1"/>
</dbReference>
<dbReference type="Pfam" id="PF01938">
    <property type="entry name" value="TRAM"/>
    <property type="match status" value="1"/>
</dbReference>
<keyword evidence="3" id="KW-0004">4Fe-4S</keyword>
<dbReference type="SMART" id="SM00729">
    <property type="entry name" value="Elp3"/>
    <property type="match status" value="1"/>
</dbReference>
<dbReference type="GO" id="GO:0051539">
    <property type="term" value="F:4 iron, 4 sulfur cluster binding"/>
    <property type="evidence" value="ECO:0007669"/>
    <property type="project" value="UniProtKB-KW"/>
</dbReference>
<dbReference type="InterPro" id="IPR013848">
    <property type="entry name" value="Methylthiotransferase_N"/>
</dbReference>
<dbReference type="InterPro" id="IPR058240">
    <property type="entry name" value="rSAM_sf"/>
</dbReference>
<dbReference type="InterPro" id="IPR020612">
    <property type="entry name" value="Methylthiotransferase_CS"/>
</dbReference>
<feature type="domain" description="MTTase N-terminal" evidence="14">
    <location>
        <begin position="11"/>
        <end position="126"/>
    </location>
</feature>
<dbReference type="Proteomes" id="UP000885672">
    <property type="component" value="Unassembled WGS sequence"/>
</dbReference>
<keyword evidence="7" id="KW-0408">Iron</keyword>
<evidence type="ECO:0000256" key="5">
    <source>
        <dbReference type="ARBA" id="ARBA00022691"/>
    </source>
</evidence>
<feature type="domain" description="TRAM" evidence="13">
    <location>
        <begin position="380"/>
        <end position="441"/>
    </location>
</feature>
<protein>
    <recommendedName>
        <fullName evidence="10">tRNA-2-methylthio-N(6)-dimethylallyladenosine synthase</fullName>
        <ecNumber evidence="9">2.8.4.3</ecNumber>
    </recommendedName>
    <alternativeName>
        <fullName evidence="12">(Dimethylallyl)adenosine tRNA methylthiotransferase MiaB</fullName>
    </alternativeName>
    <alternativeName>
        <fullName evidence="11">tRNA-i(6)A37 methylthiotransferase</fullName>
    </alternativeName>
</protein>
<dbReference type="EMBL" id="DSBX01000070">
    <property type="protein sequence ID" value="HDQ99026.1"/>
    <property type="molecule type" value="Genomic_DNA"/>
</dbReference>
<dbReference type="Gene3D" id="3.80.30.20">
    <property type="entry name" value="tm_1862 like domain"/>
    <property type="match status" value="1"/>
</dbReference>
<dbReference type="EC" id="2.8.4.3" evidence="9"/>
<gene>
    <name evidence="16" type="primary">miaB</name>
    <name evidence="16" type="ORF">ENN51_01885</name>
</gene>
<evidence type="ECO:0000256" key="8">
    <source>
        <dbReference type="ARBA" id="ARBA00023014"/>
    </source>
</evidence>
<dbReference type="FunFam" id="3.80.30.20:FF:000001">
    <property type="entry name" value="tRNA-2-methylthio-N(6)-dimethylallyladenosine synthase 2"/>
    <property type="match status" value="1"/>
</dbReference>
<dbReference type="SFLD" id="SFLDG01082">
    <property type="entry name" value="B12-binding_domain_containing"/>
    <property type="match status" value="1"/>
</dbReference>
<reference evidence="16" key="1">
    <citation type="journal article" date="2020" name="mSystems">
        <title>Genome- and Community-Level Interaction Insights into Carbon Utilization and Element Cycling Functions of Hydrothermarchaeota in Hydrothermal Sediment.</title>
        <authorList>
            <person name="Zhou Z."/>
            <person name="Liu Y."/>
            <person name="Xu W."/>
            <person name="Pan J."/>
            <person name="Luo Z.H."/>
            <person name="Li M."/>
        </authorList>
    </citation>
    <scope>NUCLEOTIDE SEQUENCE [LARGE SCALE GENOMIC DNA]</scope>
    <source>
        <strain evidence="16">SpSt-1182</strain>
    </source>
</reference>
<accession>A0A7V0T4X9</accession>
<evidence type="ECO:0000256" key="12">
    <source>
        <dbReference type="ARBA" id="ARBA00081141"/>
    </source>
</evidence>
<keyword evidence="4 16" id="KW-0808">Transferase</keyword>
<evidence type="ECO:0000256" key="11">
    <source>
        <dbReference type="ARBA" id="ARBA00080698"/>
    </source>
</evidence>
<dbReference type="SFLD" id="SFLDG01061">
    <property type="entry name" value="methylthiotransferase"/>
    <property type="match status" value="1"/>
</dbReference>
<dbReference type="InterPro" id="IPR038135">
    <property type="entry name" value="Methylthiotransferase_N_sf"/>
</dbReference>
<dbReference type="Pfam" id="PF00919">
    <property type="entry name" value="UPF0004"/>
    <property type="match status" value="1"/>
</dbReference>
<dbReference type="PROSITE" id="PS51449">
    <property type="entry name" value="MTTASE_N"/>
    <property type="match status" value="1"/>
</dbReference>
<name>A0A7V0T4X9_UNCW3</name>
<dbReference type="GO" id="GO:0035597">
    <property type="term" value="F:tRNA-2-methylthio-N(6)-dimethylallyladenosine(37) synthase activity"/>
    <property type="evidence" value="ECO:0007669"/>
    <property type="project" value="UniProtKB-EC"/>
</dbReference>
<comment type="caution">
    <text evidence="16">The sequence shown here is derived from an EMBL/GenBank/DDBJ whole genome shotgun (WGS) entry which is preliminary data.</text>
</comment>
<dbReference type="NCBIfam" id="TIGR01574">
    <property type="entry name" value="miaB-methiolase"/>
    <property type="match status" value="1"/>
</dbReference>
<dbReference type="Pfam" id="PF04055">
    <property type="entry name" value="Radical_SAM"/>
    <property type="match status" value="1"/>
</dbReference>
<comment type="cofactor">
    <cofactor evidence="1">
        <name>[4Fe-4S] cluster</name>
        <dbReference type="ChEBI" id="CHEBI:49883"/>
    </cofactor>
</comment>
<evidence type="ECO:0000256" key="10">
    <source>
        <dbReference type="ARBA" id="ARBA00068570"/>
    </source>
</evidence>
<dbReference type="PROSITE" id="PS01278">
    <property type="entry name" value="MTTASE_RADICAL"/>
    <property type="match status" value="1"/>
</dbReference>
<dbReference type="Gene3D" id="3.40.50.12160">
    <property type="entry name" value="Methylthiotransferase, N-terminal domain"/>
    <property type="match status" value="1"/>
</dbReference>
<evidence type="ECO:0000256" key="1">
    <source>
        <dbReference type="ARBA" id="ARBA00001966"/>
    </source>
</evidence>
<evidence type="ECO:0000259" key="15">
    <source>
        <dbReference type="PROSITE" id="PS51918"/>
    </source>
</evidence>
<evidence type="ECO:0000256" key="9">
    <source>
        <dbReference type="ARBA" id="ARBA00033765"/>
    </source>
</evidence>
<sequence length="496" mass="54301">MPSRRISEDVNRYYLQVYGCQMNQYDAGLVRALLDDAGYIETEVEDEADCCLVLTCAVRSHAENRALGRLGSLRAGARRKPGRVVAMLGCLSEPVRATLVEAHTADVILGPDEYRQLPAALAAARGASQESVATGSRNDRESYTGIRARFTGGVRGSVTVMRGCDNWCSYCIVPLTRGRERSRPPADIIDEARALTDNGVLDLTLLGQNVLAYRYEGTDFAGLLEGVAGIPGLKRLRFLTSHPKDLDERIIRTMADIPLVCPDLHLPFQSGSDRVLELMNRRYTRAEYLARVETARSLVPDLGLTTDVLVGFPGENDEDFLATLDLVRQLRFDAAYMFRYSVRPGTAAEKLGPKVSEAEAGTRLSRLIELQNRITRERNLELIGREFELLIEAPAPRGQAMLGRTRNNHTVVVDEETPVGTFANVRVTSLRGWTPVGQVLCETRGAPGESRSPCSCQPGPALGVNDVSCDPANRQGSCSCESCSCPSAIGSFKMEE</sequence>
<dbReference type="InterPro" id="IPR006463">
    <property type="entry name" value="MiaB_methiolase"/>
</dbReference>
<organism evidence="16">
    <name type="scientific">candidate division WOR-3 bacterium</name>
    <dbReference type="NCBI Taxonomy" id="2052148"/>
    <lineage>
        <taxon>Bacteria</taxon>
        <taxon>Bacteria division WOR-3</taxon>
    </lineage>
</organism>
<dbReference type="InterPro" id="IPR002792">
    <property type="entry name" value="TRAM_dom"/>
</dbReference>
<dbReference type="PROSITE" id="PS50926">
    <property type="entry name" value="TRAM"/>
    <property type="match status" value="1"/>
</dbReference>
<evidence type="ECO:0000256" key="3">
    <source>
        <dbReference type="ARBA" id="ARBA00022485"/>
    </source>
</evidence>
<dbReference type="InterPro" id="IPR007197">
    <property type="entry name" value="rSAM"/>
</dbReference>
<dbReference type="CDD" id="cd01335">
    <property type="entry name" value="Radical_SAM"/>
    <property type="match status" value="1"/>
</dbReference>
<dbReference type="AlphaFoldDB" id="A0A7V0T4X9"/>
<dbReference type="NCBIfam" id="TIGR00089">
    <property type="entry name" value="MiaB/RimO family radical SAM methylthiotransferase"/>
    <property type="match status" value="1"/>
</dbReference>
<evidence type="ECO:0000259" key="13">
    <source>
        <dbReference type="PROSITE" id="PS50926"/>
    </source>
</evidence>
<dbReference type="SUPFAM" id="SSF102114">
    <property type="entry name" value="Radical SAM enzymes"/>
    <property type="match status" value="1"/>
</dbReference>
<dbReference type="InterPro" id="IPR023404">
    <property type="entry name" value="rSAM_horseshoe"/>
</dbReference>
<comment type="function">
    <text evidence="2">Catalyzes the methylthiolation of N6-(dimethylallyl)adenosine (i(6)A), leading to the formation of 2-methylthio-N6-(dimethylallyl)adenosine (ms(2)i(6)A) at position 37 in tRNAs that read codons beginning with uridine.</text>
</comment>
<evidence type="ECO:0000256" key="4">
    <source>
        <dbReference type="ARBA" id="ARBA00022679"/>
    </source>
</evidence>
<evidence type="ECO:0000256" key="7">
    <source>
        <dbReference type="ARBA" id="ARBA00023004"/>
    </source>
</evidence>
<dbReference type="GO" id="GO:0046872">
    <property type="term" value="F:metal ion binding"/>
    <property type="evidence" value="ECO:0007669"/>
    <property type="project" value="UniProtKB-KW"/>
</dbReference>
<dbReference type="PANTHER" id="PTHR43020:SF2">
    <property type="entry name" value="MITOCHONDRIAL TRNA METHYLTHIOTRANSFERASE CDK5RAP1"/>
    <property type="match status" value="1"/>
</dbReference>
<evidence type="ECO:0000256" key="6">
    <source>
        <dbReference type="ARBA" id="ARBA00022723"/>
    </source>
</evidence>
<feature type="domain" description="Radical SAM core" evidence="15">
    <location>
        <begin position="150"/>
        <end position="377"/>
    </location>
</feature>
<dbReference type="GO" id="GO:0005829">
    <property type="term" value="C:cytosol"/>
    <property type="evidence" value="ECO:0007669"/>
    <property type="project" value="TreeGrafter"/>
</dbReference>